<evidence type="ECO:0000256" key="6">
    <source>
        <dbReference type="ARBA" id="ARBA00022989"/>
    </source>
</evidence>
<dbReference type="GO" id="GO:0006882">
    <property type="term" value="P:intracellular zinc ion homeostasis"/>
    <property type="evidence" value="ECO:0007669"/>
    <property type="project" value="TreeGrafter"/>
</dbReference>
<comment type="subcellular location">
    <subcellularLocation>
        <location evidence="1">Cell membrane</location>
        <topology evidence="1">Multi-pass membrane protein</topology>
    </subcellularLocation>
</comment>
<accession>A0A8J7TTM3</accession>
<feature type="transmembrane region" description="Helical" evidence="9">
    <location>
        <begin position="114"/>
        <end position="134"/>
    </location>
</feature>
<evidence type="ECO:0000256" key="2">
    <source>
        <dbReference type="ARBA" id="ARBA00008114"/>
    </source>
</evidence>
<dbReference type="InterPro" id="IPR027469">
    <property type="entry name" value="Cation_efflux_TMD_sf"/>
</dbReference>
<feature type="transmembrane region" description="Helical" evidence="9">
    <location>
        <begin position="37"/>
        <end position="59"/>
    </location>
</feature>
<dbReference type="Proteomes" id="UP000664414">
    <property type="component" value="Unassembled WGS sequence"/>
</dbReference>
<dbReference type="FunFam" id="3.30.70.1350:FF:000002">
    <property type="entry name" value="Ferrous-iron efflux pump FieF"/>
    <property type="match status" value="1"/>
</dbReference>
<dbReference type="InterPro" id="IPR002524">
    <property type="entry name" value="Cation_efflux"/>
</dbReference>
<evidence type="ECO:0000256" key="5">
    <source>
        <dbReference type="ARBA" id="ARBA00022692"/>
    </source>
</evidence>
<dbReference type="Gene3D" id="3.30.70.1350">
    <property type="entry name" value="Cation efflux protein, cytoplasmic domain"/>
    <property type="match status" value="1"/>
</dbReference>
<feature type="transmembrane region" description="Helical" evidence="9">
    <location>
        <begin position="80"/>
        <end position="99"/>
    </location>
</feature>
<evidence type="ECO:0000256" key="3">
    <source>
        <dbReference type="ARBA" id="ARBA00022448"/>
    </source>
</evidence>
<name>A0A8J7TTM3_9PROT</name>
<keyword evidence="4" id="KW-1003">Cell membrane</keyword>
<dbReference type="InterPro" id="IPR058533">
    <property type="entry name" value="Cation_efflux_TM"/>
</dbReference>
<keyword evidence="6 9" id="KW-1133">Transmembrane helix</keyword>
<dbReference type="InterPro" id="IPR036837">
    <property type="entry name" value="Cation_efflux_CTD_sf"/>
</dbReference>
<dbReference type="PANTHER" id="PTHR43840:SF41">
    <property type="entry name" value="CATION-EFFLUX PUMP FIEF"/>
    <property type="match status" value="1"/>
</dbReference>
<evidence type="ECO:0000313" key="12">
    <source>
        <dbReference type="EMBL" id="MBN9412327.1"/>
    </source>
</evidence>
<evidence type="ECO:0000256" key="9">
    <source>
        <dbReference type="SAM" id="Phobius"/>
    </source>
</evidence>
<feature type="domain" description="Cation efflux protein transmembrane" evidence="10">
    <location>
        <begin position="14"/>
        <end position="207"/>
    </location>
</feature>
<keyword evidence="5 9" id="KW-0812">Transmembrane</keyword>
<evidence type="ECO:0000313" key="13">
    <source>
        <dbReference type="Proteomes" id="UP000664414"/>
    </source>
</evidence>
<feature type="domain" description="Cation efflux protein cytoplasmic" evidence="11">
    <location>
        <begin position="212"/>
        <end position="287"/>
    </location>
</feature>
<dbReference type="GO" id="GO:0015086">
    <property type="term" value="F:cadmium ion transmembrane transporter activity"/>
    <property type="evidence" value="ECO:0007669"/>
    <property type="project" value="TreeGrafter"/>
</dbReference>
<dbReference type="Gene3D" id="1.20.1510.10">
    <property type="entry name" value="Cation efflux protein transmembrane domain"/>
    <property type="match status" value="1"/>
</dbReference>
<evidence type="ECO:0000256" key="7">
    <source>
        <dbReference type="ARBA" id="ARBA00023136"/>
    </source>
</evidence>
<dbReference type="SUPFAM" id="SSF161111">
    <property type="entry name" value="Cation efflux protein transmembrane domain-like"/>
    <property type="match status" value="1"/>
</dbReference>
<evidence type="ECO:0000256" key="8">
    <source>
        <dbReference type="ARBA" id="ARBA00068882"/>
    </source>
</evidence>
<dbReference type="GO" id="GO:0005886">
    <property type="term" value="C:plasma membrane"/>
    <property type="evidence" value="ECO:0007669"/>
    <property type="project" value="UniProtKB-SubCell"/>
</dbReference>
<comment type="similarity">
    <text evidence="2">Belongs to the cation diffusion facilitator (CDF) transporter (TC 2.A.4) family.</text>
</comment>
<evidence type="ECO:0000256" key="4">
    <source>
        <dbReference type="ARBA" id="ARBA00022475"/>
    </source>
</evidence>
<comment type="caution">
    <text evidence="12">The sequence shown here is derived from an EMBL/GenBank/DDBJ whole genome shotgun (WGS) entry which is preliminary data.</text>
</comment>
<dbReference type="PANTHER" id="PTHR43840">
    <property type="entry name" value="MITOCHONDRIAL METAL TRANSPORTER 1-RELATED"/>
    <property type="match status" value="1"/>
</dbReference>
<dbReference type="InterPro" id="IPR050291">
    <property type="entry name" value="CDF_Transporter"/>
</dbReference>
<dbReference type="InterPro" id="IPR027470">
    <property type="entry name" value="Cation_efflux_CTD"/>
</dbReference>
<protein>
    <recommendedName>
        <fullName evidence="8">Protein p34</fullName>
    </recommendedName>
</protein>
<dbReference type="GO" id="GO:0015093">
    <property type="term" value="F:ferrous iron transmembrane transporter activity"/>
    <property type="evidence" value="ECO:0007669"/>
    <property type="project" value="TreeGrafter"/>
</dbReference>
<dbReference type="Pfam" id="PF16916">
    <property type="entry name" value="ZT_dimer"/>
    <property type="match status" value="1"/>
</dbReference>
<dbReference type="Pfam" id="PF01545">
    <property type="entry name" value="Cation_efflux"/>
    <property type="match status" value="1"/>
</dbReference>
<feature type="transmembrane region" description="Helical" evidence="9">
    <location>
        <begin position="12"/>
        <end position="31"/>
    </location>
</feature>
<evidence type="ECO:0000256" key="1">
    <source>
        <dbReference type="ARBA" id="ARBA00004651"/>
    </source>
</evidence>
<gene>
    <name evidence="12" type="ORF">J0H12_00160</name>
</gene>
<dbReference type="SUPFAM" id="SSF160240">
    <property type="entry name" value="Cation efflux protein cytoplasmic domain-like"/>
    <property type="match status" value="1"/>
</dbReference>
<dbReference type="GO" id="GO:0015341">
    <property type="term" value="F:zinc efflux antiporter activity"/>
    <property type="evidence" value="ECO:0007669"/>
    <property type="project" value="TreeGrafter"/>
</dbReference>
<evidence type="ECO:0000259" key="10">
    <source>
        <dbReference type="Pfam" id="PF01545"/>
    </source>
</evidence>
<reference evidence="12" key="1">
    <citation type="submission" date="2021-02" db="EMBL/GenBank/DDBJ databases">
        <title>Thiocyanate and organic carbon inputs drive convergent selection for specific autotrophic Afipia and Thiobacillus strains within complex microbiomes.</title>
        <authorList>
            <person name="Huddy R.J."/>
            <person name="Sachdeva R."/>
            <person name="Kadzinga F."/>
            <person name="Kantor R.S."/>
            <person name="Harrison S.T.L."/>
            <person name="Banfield J.F."/>
        </authorList>
    </citation>
    <scope>NUCLEOTIDE SEQUENCE</scope>
    <source>
        <strain evidence="12">SCN18_10_11_15_R4_P_38_20</strain>
    </source>
</reference>
<dbReference type="NCBIfam" id="TIGR01297">
    <property type="entry name" value="CDF"/>
    <property type="match status" value="1"/>
</dbReference>
<dbReference type="PROSITE" id="PS51257">
    <property type="entry name" value="PROKAR_LIPOPROTEIN"/>
    <property type="match status" value="1"/>
</dbReference>
<dbReference type="AlphaFoldDB" id="A0A8J7TTM3"/>
<dbReference type="EMBL" id="JAFKGL010000010">
    <property type="protein sequence ID" value="MBN9412327.1"/>
    <property type="molecule type" value="Genomic_DNA"/>
</dbReference>
<keyword evidence="3" id="KW-0813">Transport</keyword>
<proteinExistence type="inferred from homology"/>
<sequence>MPQRDLKSVKYASYASVVVACILILAKFFAWQVTGALSLQASLIDSVLDGLASLLNMFAIREAHRPPDAEHRFGHGKIEAIGALAQSIFIFGSASWLFYEAGNRFLHPESVEEAGIGLGVMGFSIVLTLALVLYQKHVFKRTHSIAIQADSIHYQSDLFINISVIIALLGSRFNGMSFLDPLIGTGIAAYILYTAWKVVAQSFDILIDREFSQEDRQKIIQLVLNHPQVLGYHDLRTRSSGTQKFIQIHLEMDGDLTLKTAHKISLEVILKIQQAFPYTEVLIHEDPSGEIDDHP</sequence>
<organism evidence="12 13">
    <name type="scientific">Candidatus Paracaedimonas acanthamoebae</name>
    <dbReference type="NCBI Taxonomy" id="244581"/>
    <lineage>
        <taxon>Bacteria</taxon>
        <taxon>Pseudomonadati</taxon>
        <taxon>Pseudomonadota</taxon>
        <taxon>Alphaproteobacteria</taxon>
        <taxon>Holosporales</taxon>
        <taxon>Caedimonadaceae</taxon>
        <taxon>Candidatus Paracaedimonas</taxon>
    </lineage>
</organism>
<keyword evidence="7 9" id="KW-0472">Membrane</keyword>
<evidence type="ECO:0000259" key="11">
    <source>
        <dbReference type="Pfam" id="PF16916"/>
    </source>
</evidence>